<dbReference type="InterPro" id="IPR001757">
    <property type="entry name" value="P_typ_ATPase"/>
</dbReference>
<dbReference type="InterPro" id="IPR036412">
    <property type="entry name" value="HAD-like_sf"/>
</dbReference>
<dbReference type="CDD" id="cd00371">
    <property type="entry name" value="HMA"/>
    <property type="match status" value="1"/>
</dbReference>
<dbReference type="Gene3D" id="2.70.150.10">
    <property type="entry name" value="Calcium-transporting ATPase, cytoplasmic transduction domain A"/>
    <property type="match status" value="1"/>
</dbReference>
<gene>
    <name evidence="13" type="ORF">WJX75_006518</name>
</gene>
<dbReference type="NCBIfam" id="TIGR01494">
    <property type="entry name" value="ATPase_P-type"/>
    <property type="match status" value="1"/>
</dbReference>
<dbReference type="Gene3D" id="3.40.50.1000">
    <property type="entry name" value="HAD superfamily/HAD-like"/>
    <property type="match status" value="1"/>
</dbReference>
<comment type="caution">
    <text evidence="13">The sequence shown here is derived from an EMBL/GenBank/DDBJ whole genome shotgun (WGS) entry which is preliminary data.</text>
</comment>
<accession>A0ABR2YSY7</accession>
<feature type="transmembrane region" description="Helical" evidence="10">
    <location>
        <begin position="791"/>
        <end position="815"/>
    </location>
</feature>
<evidence type="ECO:0000256" key="7">
    <source>
        <dbReference type="ARBA" id="ARBA00022967"/>
    </source>
</evidence>
<dbReference type="InterPro" id="IPR044492">
    <property type="entry name" value="P_typ_ATPase_HD_dom"/>
</dbReference>
<keyword evidence="3 10" id="KW-0812">Transmembrane</keyword>
<feature type="transmembrane region" description="Helical" evidence="10">
    <location>
        <begin position="419"/>
        <end position="437"/>
    </location>
</feature>
<evidence type="ECO:0000256" key="9">
    <source>
        <dbReference type="ARBA" id="ARBA00023136"/>
    </source>
</evidence>
<dbReference type="SUPFAM" id="SSF56784">
    <property type="entry name" value="HAD-like"/>
    <property type="match status" value="1"/>
</dbReference>
<dbReference type="PROSITE" id="PS01047">
    <property type="entry name" value="HMA_1"/>
    <property type="match status" value="1"/>
</dbReference>
<evidence type="ECO:0000313" key="14">
    <source>
        <dbReference type="Proteomes" id="UP001491310"/>
    </source>
</evidence>
<dbReference type="PANTHER" id="PTHR43520">
    <property type="entry name" value="ATP7, ISOFORM B"/>
    <property type="match status" value="1"/>
</dbReference>
<dbReference type="InterPro" id="IPR027256">
    <property type="entry name" value="P-typ_ATPase_IB"/>
</dbReference>
<dbReference type="SFLD" id="SFLDF00027">
    <property type="entry name" value="p-type_atpase"/>
    <property type="match status" value="1"/>
</dbReference>
<evidence type="ECO:0000256" key="4">
    <source>
        <dbReference type="ARBA" id="ARBA00022723"/>
    </source>
</evidence>
<evidence type="ECO:0000256" key="2">
    <source>
        <dbReference type="ARBA" id="ARBA00006024"/>
    </source>
</evidence>
<evidence type="ECO:0000256" key="10">
    <source>
        <dbReference type="RuleBase" id="RU362081"/>
    </source>
</evidence>
<keyword evidence="9 10" id="KW-0472">Membrane</keyword>
<dbReference type="Pfam" id="PF00122">
    <property type="entry name" value="E1-E2_ATPase"/>
    <property type="match status" value="1"/>
</dbReference>
<dbReference type="SFLD" id="SFLDS00003">
    <property type="entry name" value="Haloacid_Dehalogenase"/>
    <property type="match status" value="1"/>
</dbReference>
<dbReference type="InterPro" id="IPR017969">
    <property type="entry name" value="Heavy-metal-associated_CS"/>
</dbReference>
<dbReference type="Pfam" id="PF00702">
    <property type="entry name" value="Hydrolase"/>
    <property type="match status" value="1"/>
</dbReference>
<name>A0ABR2YSY7_9CHLO</name>
<dbReference type="InterPro" id="IPR059000">
    <property type="entry name" value="ATPase_P-type_domA"/>
</dbReference>
<dbReference type="PANTHER" id="PTHR43520:SF22">
    <property type="entry name" value="COPPER-TRANSPORTING ATPASE PAA1, CHLOROPLASTIC"/>
    <property type="match status" value="1"/>
</dbReference>
<dbReference type="Gene3D" id="3.40.1110.10">
    <property type="entry name" value="Calcium-transporting ATPase, cytoplasmic domain N"/>
    <property type="match status" value="1"/>
</dbReference>
<dbReference type="EMBL" id="JALJOT010000006">
    <property type="protein sequence ID" value="KAK9909711.1"/>
    <property type="molecule type" value="Genomic_DNA"/>
</dbReference>
<evidence type="ECO:0000259" key="12">
    <source>
        <dbReference type="PROSITE" id="PS50846"/>
    </source>
</evidence>
<evidence type="ECO:0000256" key="8">
    <source>
        <dbReference type="ARBA" id="ARBA00022989"/>
    </source>
</evidence>
<feature type="transmembrane region" description="Helical" evidence="10">
    <location>
        <begin position="457"/>
        <end position="490"/>
    </location>
</feature>
<dbReference type="NCBIfam" id="TIGR01525">
    <property type="entry name" value="ATPase-IB_hvy"/>
    <property type="match status" value="1"/>
</dbReference>
<dbReference type="SUPFAM" id="SSF81665">
    <property type="entry name" value="Calcium ATPase, transmembrane domain M"/>
    <property type="match status" value="1"/>
</dbReference>
<evidence type="ECO:0000256" key="11">
    <source>
        <dbReference type="SAM" id="MobiDB-lite"/>
    </source>
</evidence>
<organism evidence="13 14">
    <name type="scientific">Coccomyxa subellipsoidea</name>
    <dbReference type="NCBI Taxonomy" id="248742"/>
    <lineage>
        <taxon>Eukaryota</taxon>
        <taxon>Viridiplantae</taxon>
        <taxon>Chlorophyta</taxon>
        <taxon>core chlorophytes</taxon>
        <taxon>Trebouxiophyceae</taxon>
        <taxon>Trebouxiophyceae incertae sedis</taxon>
        <taxon>Coccomyxaceae</taxon>
        <taxon>Coccomyxa</taxon>
    </lineage>
</organism>
<dbReference type="SUPFAM" id="SSF81653">
    <property type="entry name" value="Calcium ATPase, transduction domain A"/>
    <property type="match status" value="1"/>
</dbReference>
<evidence type="ECO:0000256" key="1">
    <source>
        <dbReference type="ARBA" id="ARBA00004141"/>
    </source>
</evidence>
<feature type="transmembrane region" description="Helical" evidence="10">
    <location>
        <begin position="821"/>
        <end position="840"/>
    </location>
</feature>
<comment type="similarity">
    <text evidence="2 10">Belongs to the cation transport ATPase (P-type) (TC 3.A.3) family. Type IB subfamily.</text>
</comment>
<proteinExistence type="inferred from homology"/>
<dbReference type="InterPro" id="IPR036163">
    <property type="entry name" value="HMA_dom_sf"/>
</dbReference>
<keyword evidence="14" id="KW-1185">Reference proteome</keyword>
<evidence type="ECO:0000256" key="3">
    <source>
        <dbReference type="ARBA" id="ARBA00022692"/>
    </source>
</evidence>
<comment type="subcellular location">
    <subcellularLocation>
        <location evidence="1">Membrane</location>
        <topology evidence="1">Multi-pass membrane protein</topology>
    </subcellularLocation>
</comment>
<keyword evidence="7" id="KW-1278">Translocase</keyword>
<dbReference type="InterPro" id="IPR023214">
    <property type="entry name" value="HAD_sf"/>
</dbReference>
<evidence type="ECO:0000313" key="13">
    <source>
        <dbReference type="EMBL" id="KAK9909711.1"/>
    </source>
</evidence>
<dbReference type="PRINTS" id="PR00119">
    <property type="entry name" value="CATATPASE"/>
</dbReference>
<dbReference type="PROSITE" id="PS01229">
    <property type="entry name" value="COF_2"/>
    <property type="match status" value="1"/>
</dbReference>
<dbReference type="Gene3D" id="3.30.70.100">
    <property type="match status" value="1"/>
</dbReference>
<dbReference type="PROSITE" id="PS50846">
    <property type="entry name" value="HMA_2"/>
    <property type="match status" value="1"/>
</dbReference>
<keyword evidence="6 10" id="KW-0067">ATP-binding</keyword>
<dbReference type="PRINTS" id="PR00120">
    <property type="entry name" value="HATPASE"/>
</dbReference>
<evidence type="ECO:0000256" key="5">
    <source>
        <dbReference type="ARBA" id="ARBA00022741"/>
    </source>
</evidence>
<feature type="region of interest" description="Disordered" evidence="11">
    <location>
        <begin position="1"/>
        <end position="26"/>
    </location>
</feature>
<dbReference type="PROSITE" id="PS00154">
    <property type="entry name" value="ATPASE_E1_E2"/>
    <property type="match status" value="1"/>
</dbReference>
<evidence type="ECO:0000256" key="6">
    <source>
        <dbReference type="ARBA" id="ARBA00022840"/>
    </source>
</evidence>
<dbReference type="SFLD" id="SFLDG00002">
    <property type="entry name" value="C1.7:_P-type_atpase_like"/>
    <property type="match status" value="1"/>
</dbReference>
<dbReference type="Pfam" id="PF00403">
    <property type="entry name" value="HMA"/>
    <property type="match status" value="1"/>
</dbReference>
<dbReference type="InterPro" id="IPR023298">
    <property type="entry name" value="ATPase_P-typ_TM_dom_sf"/>
</dbReference>
<dbReference type="InterPro" id="IPR008250">
    <property type="entry name" value="ATPase_P-typ_transduc_dom_A_sf"/>
</dbReference>
<dbReference type="Proteomes" id="UP001491310">
    <property type="component" value="Unassembled WGS sequence"/>
</dbReference>
<keyword evidence="5 10" id="KW-0547">Nucleotide-binding</keyword>
<protein>
    <recommendedName>
        <fullName evidence="12">HMA domain-containing protein</fullName>
    </recommendedName>
</protein>
<keyword evidence="4 10" id="KW-0479">Metal-binding</keyword>
<keyword evidence="8 10" id="KW-1133">Transmembrane helix</keyword>
<feature type="domain" description="HMA" evidence="12">
    <location>
        <begin position="47"/>
        <end position="134"/>
    </location>
</feature>
<dbReference type="InterPro" id="IPR018303">
    <property type="entry name" value="ATPase_P-typ_P_site"/>
</dbReference>
<dbReference type="SUPFAM" id="SSF55008">
    <property type="entry name" value="HMA, heavy metal-associated domain"/>
    <property type="match status" value="1"/>
</dbReference>
<dbReference type="InterPro" id="IPR006121">
    <property type="entry name" value="HMA_dom"/>
</dbReference>
<dbReference type="InterPro" id="IPR023299">
    <property type="entry name" value="ATPase_P-typ_cyto_dom_N"/>
</dbReference>
<reference evidence="13 14" key="1">
    <citation type="journal article" date="2024" name="Nat. Commun.">
        <title>Phylogenomics reveals the evolutionary origins of lichenization in chlorophyte algae.</title>
        <authorList>
            <person name="Puginier C."/>
            <person name="Libourel C."/>
            <person name="Otte J."/>
            <person name="Skaloud P."/>
            <person name="Haon M."/>
            <person name="Grisel S."/>
            <person name="Petersen M."/>
            <person name="Berrin J.G."/>
            <person name="Delaux P.M."/>
            <person name="Dal Grande F."/>
            <person name="Keller J."/>
        </authorList>
    </citation>
    <scope>NUCLEOTIDE SEQUENCE [LARGE SCALE GENOMIC DNA]</scope>
    <source>
        <strain evidence="13 14">SAG 216-7</strain>
    </source>
</reference>
<sequence length="853" mass="86961">MAEAVVPAHPAEWRGNPGRPGAPHVGASRQEAEHYVEQMGSCAPAEDVVLLEVSGMHCASCSGRVRRLLEAQPHVTSASVSLTTETALVRITIPALPLTVGPSGGAAEAERSSFVAETVARLAEVLRECGFKAGLRDSASMAADAADEVVAAKRAERRAQLREATRRLIVAGLLASACFTGHISHLFPNVPGWVRLLGTPQVHGLMSAAALLGPGREVLAAGWRSAAVGSPDMNTLVGLGASAAFGVSCVAAALPALGWRTFFEEPAMLLGVVLLGRTLERRAKLQASADMAALRGLLPATVRLAVGNRQGWSTVPAEAVQPGALLVVLPGDRLPVDGVVVEGTSTLDESALTGEPLPITRGPGSSVAAGAVNCEGRITVRAVRCGGATAVADIVRGVEAAQARAAPVQRLADIVAGRFAVGVLGLSAATFGFWALAAPRLMPQVIARHACTAVGGSGAALLLAAQLACNVLVVACPCALGLAAPTAVLVGTSQGARRGLLIRGGDVLEAASKVDSVIFDKTGTLTRGQPVVTDVQLVPGSALESAQVLSLAAALERESSHPIARAITEAANRTGVAEARTEDGSVVQEIGGGISGTVGGRRVVLGNWKWVAQHLHDTPSQPPDLGPSTLKAEGGTGAQQRLQVFVAVDREVAGVLSLSDTVRPEAAATIAALQQQGFQTYLLTGDGEWNASAVADAVGIPRAQVHSGVKPGGKAALVQSLQASGRRVAMVGDGVNDASALAAADVGIAMGGGVDAASEAAAIVLLRDHLPQVVDALQLSRRTFSKIRQNLGWAFAYNIIALPLAAGALLPGLGIALTPSISGALMGCSSLAVMANSLLLQRDFPTLVKKAEQ</sequence>